<dbReference type="InterPro" id="IPR011250">
    <property type="entry name" value="OMP/PagP_B-barrel"/>
</dbReference>
<feature type="signal peptide" evidence="1">
    <location>
        <begin position="1"/>
        <end position="20"/>
    </location>
</feature>
<dbReference type="AlphaFoldDB" id="E4TA64"/>
<dbReference type="EMBL" id="CP003388">
    <property type="protein sequence ID" value="AFD56226.1"/>
    <property type="molecule type" value="Genomic_DNA"/>
</dbReference>
<dbReference type="Pfam" id="PF19573">
    <property type="entry name" value="DUF6089"/>
    <property type="match status" value="2"/>
</dbReference>
<accession>E4TA64</accession>
<feature type="domain" description="DUF6089" evidence="2">
    <location>
        <begin position="4"/>
        <end position="149"/>
    </location>
</feature>
<name>E4TA64_RIEAD</name>
<dbReference type="Proteomes" id="UP000010093">
    <property type="component" value="Chromosome"/>
</dbReference>
<dbReference type="HOGENOM" id="CLU_071588_1_0_10"/>
<protein>
    <recommendedName>
        <fullName evidence="2">DUF6089 domain-containing protein</fullName>
    </recommendedName>
</protein>
<evidence type="ECO:0000313" key="4">
    <source>
        <dbReference type="Proteomes" id="UP000010093"/>
    </source>
</evidence>
<feature type="chain" id="PRO_5003189313" description="DUF6089 domain-containing protein" evidence="1">
    <location>
        <begin position="21"/>
        <end position="294"/>
    </location>
</feature>
<dbReference type="GeneID" id="93718169"/>
<organism evidence="3 4">
    <name type="scientific">Riemerella anatipestifer (strain ATCC 11845 / DSM 15868 / JCM 9532 / NCTC 11014)</name>
    <dbReference type="NCBI Taxonomy" id="693978"/>
    <lineage>
        <taxon>Bacteria</taxon>
        <taxon>Pseudomonadati</taxon>
        <taxon>Bacteroidota</taxon>
        <taxon>Flavobacteriia</taxon>
        <taxon>Flavobacteriales</taxon>
        <taxon>Weeksellaceae</taxon>
        <taxon>Riemerella</taxon>
    </lineage>
</organism>
<dbReference type="Gene3D" id="2.40.160.20">
    <property type="match status" value="1"/>
</dbReference>
<evidence type="ECO:0000313" key="3">
    <source>
        <dbReference type="EMBL" id="AFD56226.1"/>
    </source>
</evidence>
<evidence type="ECO:0000256" key="1">
    <source>
        <dbReference type="SAM" id="SignalP"/>
    </source>
</evidence>
<dbReference type="KEGG" id="ran:Riean_1063"/>
<dbReference type="RefSeq" id="WP_004917595.1">
    <property type="nucleotide sequence ID" value="NC_014738.1"/>
</dbReference>
<sequence length="294" mass="33375">MKKIIFGLLSIFTISATSFAQRHEVGVYAGMSNLVGDIGKTDYILHKPLSLSRMSEFGLPIHIGVLYRMNFNPYQTLRFNLGYTNIQFNDKVANEIYRNQRGNYGTNSIYSLESIFEYQFLPVNNEQKSPMLSPYIFGGIGAMLYSSVNTTLDFSNYQLVDATGAFTPPTIEDYPEEQRAMANKLTMSIPFGVGLKYKFNYNWALFGEITFRPTFTDNIDYSNMQESQVKILYDKEAVKAIRGGNTVLSKEEINTIIKPYVESKRVGNLNSNDWVNTVTLGISYSFGRPPCYCD</sequence>
<keyword evidence="1" id="KW-0732">Signal</keyword>
<proteinExistence type="predicted"/>
<dbReference type="InterPro" id="IPR045743">
    <property type="entry name" value="DUF6089"/>
</dbReference>
<feature type="domain" description="DUF6089" evidence="2">
    <location>
        <begin position="262"/>
        <end position="293"/>
    </location>
</feature>
<dbReference type="KEGG" id="rai:RA0C_1329"/>
<reference evidence="3 4" key="1">
    <citation type="journal article" date="2012" name="J. Bacteriol.">
        <title>Complete genome sequence of Riemerella anatipestifer reference strain.</title>
        <authorList>
            <person name="Wang X."/>
            <person name="Zhu D."/>
            <person name="Wang M."/>
            <person name="Cheng A."/>
            <person name="Jia R."/>
            <person name="Zhou Y."/>
            <person name="Chen Z."/>
            <person name="Luo Q."/>
            <person name="Liu F."/>
            <person name="Wang Y."/>
            <person name="Chen X.Y."/>
        </authorList>
    </citation>
    <scope>NUCLEOTIDE SEQUENCE [LARGE SCALE GENOMIC DNA]</scope>
    <source>
        <strain evidence="4">DSM 15868</strain>
    </source>
</reference>
<gene>
    <name evidence="3" type="ORF">RA0C_1329</name>
</gene>
<dbReference type="PATRIC" id="fig|693978.17.peg.1313"/>
<dbReference type="SUPFAM" id="SSF56925">
    <property type="entry name" value="OMPA-like"/>
    <property type="match status" value="1"/>
</dbReference>
<evidence type="ECO:0000259" key="2">
    <source>
        <dbReference type="Pfam" id="PF19573"/>
    </source>
</evidence>